<reference evidence="1" key="1">
    <citation type="submission" date="2021-02" db="EMBL/GenBank/DDBJ databases">
        <authorList>
            <person name="Nowell W R."/>
        </authorList>
    </citation>
    <scope>NUCLEOTIDE SEQUENCE</scope>
</reference>
<dbReference type="EMBL" id="CAJOBD010033247">
    <property type="protein sequence ID" value="CAF4292444.1"/>
    <property type="molecule type" value="Genomic_DNA"/>
</dbReference>
<gene>
    <name evidence="1" type="ORF">JBS370_LOCUS40112</name>
</gene>
<evidence type="ECO:0000313" key="2">
    <source>
        <dbReference type="Proteomes" id="UP000663836"/>
    </source>
</evidence>
<accession>A0A820HK55</accession>
<sequence>ELITVSSSFYGDEFE</sequence>
<name>A0A820HK55_9BILA</name>
<organism evidence="1 2">
    <name type="scientific">Rotaria sordida</name>
    <dbReference type="NCBI Taxonomy" id="392033"/>
    <lineage>
        <taxon>Eukaryota</taxon>
        <taxon>Metazoa</taxon>
        <taxon>Spiralia</taxon>
        <taxon>Gnathifera</taxon>
        <taxon>Rotifera</taxon>
        <taxon>Eurotatoria</taxon>
        <taxon>Bdelloidea</taxon>
        <taxon>Philodinida</taxon>
        <taxon>Philodinidae</taxon>
        <taxon>Rotaria</taxon>
    </lineage>
</organism>
<feature type="non-terminal residue" evidence="1">
    <location>
        <position position="1"/>
    </location>
</feature>
<proteinExistence type="predicted"/>
<dbReference type="Proteomes" id="UP000663836">
    <property type="component" value="Unassembled WGS sequence"/>
</dbReference>
<comment type="caution">
    <text evidence="1">The sequence shown here is derived from an EMBL/GenBank/DDBJ whole genome shotgun (WGS) entry which is preliminary data.</text>
</comment>
<protein>
    <submittedName>
        <fullName evidence="1">Uncharacterized protein</fullName>
    </submittedName>
</protein>
<evidence type="ECO:0000313" key="1">
    <source>
        <dbReference type="EMBL" id="CAF4292444.1"/>
    </source>
</evidence>